<dbReference type="EMBL" id="JAGINW010000001">
    <property type="protein sequence ID" value="MBP2323287.1"/>
    <property type="molecule type" value="Genomic_DNA"/>
</dbReference>
<evidence type="ECO:0000256" key="2">
    <source>
        <dbReference type="SAM" id="Phobius"/>
    </source>
</evidence>
<feature type="compositionally biased region" description="Polar residues" evidence="1">
    <location>
        <begin position="120"/>
        <end position="129"/>
    </location>
</feature>
<feature type="transmembrane region" description="Helical" evidence="2">
    <location>
        <begin position="32"/>
        <end position="55"/>
    </location>
</feature>
<evidence type="ECO:0000313" key="4">
    <source>
        <dbReference type="Proteomes" id="UP001519332"/>
    </source>
</evidence>
<sequence length="166" mass="16930">MRTSLDQQDTQDLALPPVFVDPSGRRRRIVRYVALGACALFVCYLIAFIAALLGAPIPRSGLIPLPAAPVQPTQWQDPVQNGTPPGPPASNGPAAGTSERAEPSRDRGGPQTGGPAVSATAGSPETATVTPAAGSALTPERPNSNAATAPPGLTKHSESNPGRNGR</sequence>
<keyword evidence="4" id="KW-1185">Reference proteome</keyword>
<evidence type="ECO:0000313" key="3">
    <source>
        <dbReference type="EMBL" id="MBP2323287.1"/>
    </source>
</evidence>
<name>A0ABS4TFU1_9PSEU</name>
<keyword evidence="2" id="KW-0472">Membrane</keyword>
<organism evidence="3 4">
    <name type="scientific">Kibdelosporangium banguiense</name>
    <dbReference type="NCBI Taxonomy" id="1365924"/>
    <lineage>
        <taxon>Bacteria</taxon>
        <taxon>Bacillati</taxon>
        <taxon>Actinomycetota</taxon>
        <taxon>Actinomycetes</taxon>
        <taxon>Pseudonocardiales</taxon>
        <taxon>Pseudonocardiaceae</taxon>
        <taxon>Kibdelosporangium</taxon>
    </lineage>
</organism>
<feature type="compositionally biased region" description="Basic and acidic residues" evidence="1">
    <location>
        <begin position="99"/>
        <end position="108"/>
    </location>
</feature>
<feature type="compositionally biased region" description="Polar residues" evidence="1">
    <location>
        <begin position="71"/>
        <end position="80"/>
    </location>
</feature>
<keyword evidence="2" id="KW-1133">Transmembrane helix</keyword>
<protein>
    <submittedName>
        <fullName evidence="3">Uncharacterized protein</fullName>
    </submittedName>
</protein>
<proteinExistence type="predicted"/>
<gene>
    <name evidence="3" type="ORF">JOF56_003672</name>
</gene>
<accession>A0ABS4TFU1</accession>
<dbReference type="RefSeq" id="WP_209639445.1">
    <property type="nucleotide sequence ID" value="NZ_JAGINW010000001.1"/>
</dbReference>
<dbReference type="Proteomes" id="UP001519332">
    <property type="component" value="Unassembled WGS sequence"/>
</dbReference>
<reference evidence="3 4" key="1">
    <citation type="submission" date="2021-03" db="EMBL/GenBank/DDBJ databases">
        <title>Sequencing the genomes of 1000 actinobacteria strains.</title>
        <authorList>
            <person name="Klenk H.-P."/>
        </authorList>
    </citation>
    <scope>NUCLEOTIDE SEQUENCE [LARGE SCALE GENOMIC DNA]</scope>
    <source>
        <strain evidence="3 4">DSM 46670</strain>
    </source>
</reference>
<feature type="region of interest" description="Disordered" evidence="1">
    <location>
        <begin position="66"/>
        <end position="166"/>
    </location>
</feature>
<comment type="caution">
    <text evidence="3">The sequence shown here is derived from an EMBL/GenBank/DDBJ whole genome shotgun (WGS) entry which is preliminary data.</text>
</comment>
<evidence type="ECO:0000256" key="1">
    <source>
        <dbReference type="SAM" id="MobiDB-lite"/>
    </source>
</evidence>
<keyword evidence="2" id="KW-0812">Transmembrane</keyword>